<keyword evidence="3" id="KW-0808">Transferase</keyword>
<sequence length="357" mass="41571">MLAERLEFFMPKLMDVMKVWQWLLYVFFWSIFVTVTHRYEIATWADFLMQLSSRLLQNILSIMPSLYIIDYLRHIFKSMSIPKVTVYVVSILMTTYAISMTLISLIMINMGWVEYNHQTFIPDILIDTVSAGGFALIFLLYFLRRYREMNALKQSFEHKLSAQNDIIKARLSPHFFFNTINTLVSLIESNPPRAAALLQNVSALFRASFNGAREISFEEEIALCEHYLAIEASRLADKLEVTWDLPDEDVMYDMVINALTLQSILERMLLNVVEMTTEIICINIKVTWQQHQVMIVIGVDLPKRTLIINHDLRQNMSFYVQAERLRSYFGQSADIKSTVTNTQIITVIDYPLQDVSL</sequence>
<organism evidence="3 4">
    <name type="scientific">Psychrobacter fozii</name>
    <dbReference type="NCBI Taxonomy" id="198480"/>
    <lineage>
        <taxon>Bacteria</taxon>
        <taxon>Pseudomonadati</taxon>
        <taxon>Pseudomonadota</taxon>
        <taxon>Gammaproteobacteria</taxon>
        <taxon>Moraxellales</taxon>
        <taxon>Moraxellaceae</taxon>
        <taxon>Psychrobacter</taxon>
    </lineage>
</organism>
<evidence type="ECO:0000256" key="1">
    <source>
        <dbReference type="SAM" id="Phobius"/>
    </source>
</evidence>
<dbReference type="PANTHER" id="PTHR34220">
    <property type="entry name" value="SENSOR HISTIDINE KINASE YPDA"/>
    <property type="match status" value="1"/>
</dbReference>
<feature type="transmembrane region" description="Helical" evidence="1">
    <location>
        <begin position="124"/>
        <end position="143"/>
    </location>
</feature>
<keyword evidence="1" id="KW-0812">Transmembrane</keyword>
<accession>A0A2V4V4R2</accession>
<keyword evidence="3" id="KW-0418">Kinase</keyword>
<name>A0A2V4V4R2_9GAMM</name>
<comment type="caution">
    <text evidence="3">The sequence shown here is derived from an EMBL/GenBank/DDBJ whole genome shotgun (WGS) entry which is preliminary data.</text>
</comment>
<reference evidence="3 4" key="1">
    <citation type="submission" date="2018-06" db="EMBL/GenBank/DDBJ databases">
        <title>Genomic Encyclopedia of Type Strains, Phase III (KMG-III): the genomes of soil and plant-associated and newly described type strains.</title>
        <authorList>
            <person name="Whitman W."/>
        </authorList>
    </citation>
    <scope>NUCLEOTIDE SEQUENCE [LARGE SCALE GENOMIC DNA]</scope>
    <source>
        <strain evidence="3 4">CECT 5889</strain>
    </source>
</reference>
<dbReference type="Pfam" id="PF06580">
    <property type="entry name" value="His_kinase"/>
    <property type="match status" value="1"/>
</dbReference>
<feature type="domain" description="Signal transduction histidine kinase internal region" evidence="2">
    <location>
        <begin position="164"/>
        <end position="239"/>
    </location>
</feature>
<dbReference type="InterPro" id="IPR050640">
    <property type="entry name" value="Bact_2-comp_sensor_kinase"/>
</dbReference>
<evidence type="ECO:0000259" key="2">
    <source>
        <dbReference type="Pfam" id="PF06580"/>
    </source>
</evidence>
<dbReference type="GO" id="GO:0000155">
    <property type="term" value="F:phosphorelay sensor kinase activity"/>
    <property type="evidence" value="ECO:0007669"/>
    <property type="project" value="InterPro"/>
</dbReference>
<dbReference type="EMBL" id="QJSU01000001">
    <property type="protein sequence ID" value="PYE41082.1"/>
    <property type="molecule type" value="Genomic_DNA"/>
</dbReference>
<proteinExistence type="predicted"/>
<dbReference type="PANTHER" id="PTHR34220:SF7">
    <property type="entry name" value="SENSOR HISTIDINE KINASE YPDA"/>
    <property type="match status" value="1"/>
</dbReference>
<keyword evidence="4" id="KW-1185">Reference proteome</keyword>
<dbReference type="InterPro" id="IPR010559">
    <property type="entry name" value="Sig_transdc_His_kin_internal"/>
</dbReference>
<dbReference type="GO" id="GO:0016020">
    <property type="term" value="C:membrane"/>
    <property type="evidence" value="ECO:0007669"/>
    <property type="project" value="InterPro"/>
</dbReference>
<evidence type="ECO:0000313" key="3">
    <source>
        <dbReference type="EMBL" id="PYE41082.1"/>
    </source>
</evidence>
<dbReference type="AlphaFoldDB" id="A0A2V4V4R2"/>
<protein>
    <submittedName>
        <fullName evidence="3">Two-component system sensor histidine kinase AlgZ</fullName>
    </submittedName>
</protein>
<dbReference type="Proteomes" id="UP000247746">
    <property type="component" value="Unassembled WGS sequence"/>
</dbReference>
<feature type="transmembrane region" description="Helical" evidence="1">
    <location>
        <begin position="84"/>
        <end position="112"/>
    </location>
</feature>
<feature type="transmembrane region" description="Helical" evidence="1">
    <location>
        <begin position="20"/>
        <end position="39"/>
    </location>
</feature>
<keyword evidence="1" id="KW-1133">Transmembrane helix</keyword>
<keyword evidence="1" id="KW-0472">Membrane</keyword>
<gene>
    <name evidence="3" type="ORF">DFP82_101402</name>
</gene>
<evidence type="ECO:0000313" key="4">
    <source>
        <dbReference type="Proteomes" id="UP000247746"/>
    </source>
</evidence>